<organism evidence="3 4">
    <name type="scientific">Macrosiphum euphorbiae</name>
    <name type="common">potato aphid</name>
    <dbReference type="NCBI Taxonomy" id="13131"/>
    <lineage>
        <taxon>Eukaryota</taxon>
        <taxon>Metazoa</taxon>
        <taxon>Ecdysozoa</taxon>
        <taxon>Arthropoda</taxon>
        <taxon>Hexapoda</taxon>
        <taxon>Insecta</taxon>
        <taxon>Pterygota</taxon>
        <taxon>Neoptera</taxon>
        <taxon>Paraneoptera</taxon>
        <taxon>Hemiptera</taxon>
        <taxon>Sternorrhyncha</taxon>
        <taxon>Aphidomorpha</taxon>
        <taxon>Aphidoidea</taxon>
        <taxon>Aphididae</taxon>
        <taxon>Macrosiphini</taxon>
        <taxon>Macrosiphum</taxon>
    </lineage>
</organism>
<dbReference type="EMBL" id="CARXXK010001328">
    <property type="protein sequence ID" value="CAI6375423.1"/>
    <property type="molecule type" value="Genomic_DNA"/>
</dbReference>
<dbReference type="Gene3D" id="3.30.560.10">
    <property type="entry name" value="Glucose Oxidase, domain 3"/>
    <property type="match status" value="1"/>
</dbReference>
<dbReference type="GO" id="GO:0050660">
    <property type="term" value="F:flavin adenine dinucleotide binding"/>
    <property type="evidence" value="ECO:0007669"/>
    <property type="project" value="InterPro"/>
</dbReference>
<dbReference type="GO" id="GO:0016614">
    <property type="term" value="F:oxidoreductase activity, acting on CH-OH group of donors"/>
    <property type="evidence" value="ECO:0007669"/>
    <property type="project" value="InterPro"/>
</dbReference>
<dbReference type="InterPro" id="IPR012132">
    <property type="entry name" value="GMC_OxRdtase"/>
</dbReference>
<proteinExistence type="inferred from homology"/>
<dbReference type="Proteomes" id="UP001160148">
    <property type="component" value="Unassembled WGS sequence"/>
</dbReference>
<dbReference type="InterPro" id="IPR036188">
    <property type="entry name" value="FAD/NAD-bd_sf"/>
</dbReference>
<evidence type="ECO:0000313" key="3">
    <source>
        <dbReference type="EMBL" id="CAI6375423.1"/>
    </source>
</evidence>
<feature type="domain" description="Glucose-methanol-choline oxidoreductase N-terminal" evidence="2">
    <location>
        <begin position="1"/>
        <end position="99"/>
    </location>
</feature>
<dbReference type="Pfam" id="PF00732">
    <property type="entry name" value="GMC_oxred_N"/>
    <property type="match status" value="1"/>
</dbReference>
<comment type="caution">
    <text evidence="3">The sequence shown here is derived from an EMBL/GenBank/DDBJ whole genome shotgun (WGS) entry which is preliminary data.</text>
</comment>
<reference evidence="3 4" key="1">
    <citation type="submission" date="2023-01" db="EMBL/GenBank/DDBJ databases">
        <authorList>
            <person name="Whitehead M."/>
        </authorList>
    </citation>
    <scope>NUCLEOTIDE SEQUENCE [LARGE SCALE GENOMIC DNA]</scope>
</reference>
<accession>A0AAV0Y670</accession>
<dbReference type="SUPFAM" id="SSF51905">
    <property type="entry name" value="FAD/NAD(P)-binding domain"/>
    <property type="match status" value="1"/>
</dbReference>
<dbReference type="InterPro" id="IPR000172">
    <property type="entry name" value="GMC_OxRdtase_N"/>
</dbReference>
<comment type="similarity">
    <text evidence="1">Belongs to the GMC oxidoreductase family.</text>
</comment>
<evidence type="ECO:0000256" key="1">
    <source>
        <dbReference type="ARBA" id="ARBA00010790"/>
    </source>
</evidence>
<sequence length="104" mass="11417">MNGMMYMRGSRHDFDGRAKMGNPGWSYQEVFPYFLKSEDNHQATTMEAGYHGVGGPLPVGQFPYHPPLSHAILQASLELGYQARDLTGALHTGFAIAQTTSKNG</sequence>
<keyword evidence="4" id="KW-1185">Reference proteome</keyword>
<dbReference type="PANTHER" id="PTHR11552">
    <property type="entry name" value="GLUCOSE-METHANOL-CHOLINE GMC OXIDOREDUCTASE"/>
    <property type="match status" value="1"/>
</dbReference>
<dbReference type="Gene3D" id="3.50.50.60">
    <property type="entry name" value="FAD/NAD(P)-binding domain"/>
    <property type="match status" value="1"/>
</dbReference>
<name>A0AAV0Y670_9HEMI</name>
<evidence type="ECO:0000259" key="2">
    <source>
        <dbReference type="Pfam" id="PF00732"/>
    </source>
</evidence>
<protein>
    <recommendedName>
        <fullName evidence="2">Glucose-methanol-choline oxidoreductase N-terminal domain-containing protein</fullName>
    </recommendedName>
</protein>
<dbReference type="AlphaFoldDB" id="A0AAV0Y670"/>
<gene>
    <name evidence="3" type="ORF">MEUPH1_LOCUS28926</name>
</gene>
<dbReference type="PANTHER" id="PTHR11552:SF217">
    <property type="entry name" value="GLUCOSE DEHYDROGENASE [FAD, QUINONE]"/>
    <property type="match status" value="1"/>
</dbReference>
<evidence type="ECO:0000313" key="4">
    <source>
        <dbReference type="Proteomes" id="UP001160148"/>
    </source>
</evidence>